<reference evidence="2 3" key="1">
    <citation type="submission" date="2019-12" db="EMBL/GenBank/DDBJ databases">
        <title>Auraticoccus cholistani sp. nov., an actinomycete isolated from soil of Cholistan desert.</title>
        <authorList>
            <person name="Cheema M.T."/>
        </authorList>
    </citation>
    <scope>NUCLEOTIDE SEQUENCE [LARGE SCALE GENOMIC DNA]</scope>
    <source>
        <strain evidence="2 3">F435</strain>
    </source>
</reference>
<evidence type="ECO:0000313" key="2">
    <source>
        <dbReference type="EMBL" id="MVA77771.1"/>
    </source>
</evidence>
<dbReference type="Proteomes" id="UP000435304">
    <property type="component" value="Unassembled WGS sequence"/>
</dbReference>
<dbReference type="InterPro" id="IPR000871">
    <property type="entry name" value="Beta-lactam_class-A"/>
</dbReference>
<sequence length="307" mass="32625">MSAEPTGDGSAELQVVADDIRQEWRRAGLSGGFLARHLDSSEQLGFEVDRAVPLASVAKVPLALVAYDQIVAGQLDPAQPVELRPEERTLGPTGLSLFEHPCTVAVGDLITMALAVSDNAATDALMRFVPPAEVTRRMRQWGWHDITLRHHIHELNTAVADLPDHVRSQLRELAVRAATGGGGHVVPQLDTSHANTGTAAALVRLLEAVWTDRVSVPAATARLRRTMAHQPSHRRLGAELISDLTSVVGKTGTFLNLRHEIGVVTTADGDRVAVAALTVSSVPAGEQPEVDAAIGAAARVAVEALTR</sequence>
<dbReference type="AlphaFoldDB" id="A0A6A9V2L6"/>
<dbReference type="GO" id="GO:0046677">
    <property type="term" value="P:response to antibiotic"/>
    <property type="evidence" value="ECO:0007669"/>
    <property type="project" value="InterPro"/>
</dbReference>
<dbReference type="GO" id="GO:0030655">
    <property type="term" value="P:beta-lactam antibiotic catabolic process"/>
    <property type="evidence" value="ECO:0007669"/>
    <property type="project" value="InterPro"/>
</dbReference>
<dbReference type="InterPro" id="IPR012338">
    <property type="entry name" value="Beta-lactam/transpept-like"/>
</dbReference>
<dbReference type="PANTHER" id="PTHR35333:SF3">
    <property type="entry name" value="BETA-LACTAMASE-TYPE TRANSPEPTIDASE FOLD CONTAINING PROTEIN"/>
    <property type="match status" value="1"/>
</dbReference>
<evidence type="ECO:0000259" key="1">
    <source>
        <dbReference type="Pfam" id="PF13354"/>
    </source>
</evidence>
<comment type="caution">
    <text evidence="2">The sequence shown here is derived from an EMBL/GenBank/DDBJ whole genome shotgun (WGS) entry which is preliminary data.</text>
</comment>
<protein>
    <submittedName>
        <fullName evidence="2">Serine hydrolase</fullName>
    </submittedName>
</protein>
<dbReference type="GO" id="GO:0008800">
    <property type="term" value="F:beta-lactamase activity"/>
    <property type="evidence" value="ECO:0007669"/>
    <property type="project" value="InterPro"/>
</dbReference>
<keyword evidence="3" id="KW-1185">Reference proteome</keyword>
<gene>
    <name evidence="2" type="ORF">GC722_17375</name>
</gene>
<evidence type="ECO:0000313" key="3">
    <source>
        <dbReference type="Proteomes" id="UP000435304"/>
    </source>
</evidence>
<accession>A0A6A9V2L6</accession>
<organism evidence="2 3">
    <name type="scientific">Auraticoccus cholistanensis</name>
    <dbReference type="NCBI Taxonomy" id="2656650"/>
    <lineage>
        <taxon>Bacteria</taxon>
        <taxon>Bacillati</taxon>
        <taxon>Actinomycetota</taxon>
        <taxon>Actinomycetes</taxon>
        <taxon>Propionibacteriales</taxon>
        <taxon>Propionibacteriaceae</taxon>
        <taxon>Auraticoccus</taxon>
    </lineage>
</organism>
<dbReference type="RefSeq" id="WP_197430254.1">
    <property type="nucleotide sequence ID" value="NZ_WPCU01000010.1"/>
</dbReference>
<dbReference type="Gene3D" id="3.40.710.10">
    <property type="entry name" value="DD-peptidase/beta-lactamase superfamily"/>
    <property type="match status" value="1"/>
</dbReference>
<keyword evidence="2" id="KW-0378">Hydrolase</keyword>
<dbReference type="EMBL" id="WPCU01000010">
    <property type="protein sequence ID" value="MVA77771.1"/>
    <property type="molecule type" value="Genomic_DNA"/>
</dbReference>
<proteinExistence type="predicted"/>
<dbReference type="SUPFAM" id="SSF56601">
    <property type="entry name" value="beta-lactamase/transpeptidase-like"/>
    <property type="match status" value="1"/>
</dbReference>
<dbReference type="PANTHER" id="PTHR35333">
    <property type="entry name" value="BETA-LACTAMASE"/>
    <property type="match status" value="1"/>
</dbReference>
<name>A0A6A9V2L6_9ACTN</name>
<dbReference type="Pfam" id="PF13354">
    <property type="entry name" value="Beta-lactamase2"/>
    <property type="match status" value="1"/>
</dbReference>
<dbReference type="InterPro" id="IPR045155">
    <property type="entry name" value="Beta-lactam_cat"/>
</dbReference>
<feature type="domain" description="Beta-lactamase class A catalytic" evidence="1">
    <location>
        <begin position="32"/>
        <end position="278"/>
    </location>
</feature>